<dbReference type="AlphaFoldDB" id="S2JNY0"/>
<dbReference type="OrthoDB" id="2275636at2759"/>
<name>S2JNY0_MUCC1</name>
<protein>
    <submittedName>
        <fullName evidence="1">Uncharacterized protein</fullName>
    </submittedName>
</protein>
<accession>S2JNY0</accession>
<keyword evidence="2" id="KW-1185">Reference proteome</keyword>
<dbReference type="EMBL" id="KE124177">
    <property type="protein sequence ID" value="EPB81410.1"/>
    <property type="molecule type" value="Genomic_DNA"/>
</dbReference>
<dbReference type="InParanoid" id="S2JNY0"/>
<dbReference type="eggNOG" id="ENOG502RAYJ">
    <property type="taxonomic scope" value="Eukaryota"/>
</dbReference>
<reference evidence="2" key="1">
    <citation type="submission" date="2013-05" db="EMBL/GenBank/DDBJ databases">
        <title>The Genome sequence of Mucor circinelloides f. circinelloides 1006PhL.</title>
        <authorList>
            <consortium name="The Broad Institute Genomics Platform"/>
            <person name="Cuomo C."/>
            <person name="Earl A."/>
            <person name="Findley K."/>
            <person name="Lee S.C."/>
            <person name="Walker B."/>
            <person name="Young S."/>
            <person name="Zeng Q."/>
            <person name="Gargeya S."/>
            <person name="Fitzgerald M."/>
            <person name="Haas B."/>
            <person name="Abouelleil A."/>
            <person name="Allen A.W."/>
            <person name="Alvarado L."/>
            <person name="Arachchi H.M."/>
            <person name="Berlin A.M."/>
            <person name="Chapman S.B."/>
            <person name="Gainer-Dewar J."/>
            <person name="Goldberg J."/>
            <person name="Griggs A."/>
            <person name="Gujja S."/>
            <person name="Hansen M."/>
            <person name="Howarth C."/>
            <person name="Imamovic A."/>
            <person name="Ireland A."/>
            <person name="Larimer J."/>
            <person name="McCowan C."/>
            <person name="Murphy C."/>
            <person name="Pearson M."/>
            <person name="Poon T.W."/>
            <person name="Priest M."/>
            <person name="Roberts A."/>
            <person name="Saif S."/>
            <person name="Shea T."/>
            <person name="Sisk P."/>
            <person name="Sykes S."/>
            <person name="Wortman J."/>
            <person name="Nusbaum C."/>
            <person name="Birren B."/>
        </authorList>
    </citation>
    <scope>NUCLEOTIDE SEQUENCE [LARGE SCALE GENOMIC DNA]</scope>
    <source>
        <strain evidence="2">1006PhL</strain>
    </source>
</reference>
<proteinExistence type="predicted"/>
<sequence>MIEKLKSRSLVDKVFVSKISTAGQPFYERDVNQDSFEGSDGSTVVILVALDYPGLSTNVEDLKEFLRLPITSEVEIYETEVLLQDENMIKKFDCRTRPLQRSL</sequence>
<evidence type="ECO:0000313" key="2">
    <source>
        <dbReference type="Proteomes" id="UP000014254"/>
    </source>
</evidence>
<dbReference type="OMA" id="NGPCIND"/>
<gene>
    <name evidence="1" type="ORF">HMPREF1544_11872</name>
</gene>
<organism evidence="1 2">
    <name type="scientific">Mucor circinelloides f. circinelloides (strain 1006PhL)</name>
    <name type="common">Mucormycosis agent</name>
    <name type="synonym">Calyptromyces circinelloides</name>
    <dbReference type="NCBI Taxonomy" id="1220926"/>
    <lineage>
        <taxon>Eukaryota</taxon>
        <taxon>Fungi</taxon>
        <taxon>Fungi incertae sedis</taxon>
        <taxon>Mucoromycota</taxon>
        <taxon>Mucoromycotina</taxon>
        <taxon>Mucoromycetes</taxon>
        <taxon>Mucorales</taxon>
        <taxon>Mucorineae</taxon>
        <taxon>Mucoraceae</taxon>
        <taxon>Mucor</taxon>
    </lineage>
</organism>
<evidence type="ECO:0000313" key="1">
    <source>
        <dbReference type="EMBL" id="EPB81410.1"/>
    </source>
</evidence>
<dbReference type="VEuPathDB" id="FungiDB:HMPREF1544_11872"/>
<dbReference type="Proteomes" id="UP000014254">
    <property type="component" value="Unassembled WGS sequence"/>
</dbReference>